<dbReference type="InterPro" id="IPR011006">
    <property type="entry name" value="CheY-like_superfamily"/>
</dbReference>
<keyword evidence="4 8" id="KW-0597">Phosphoprotein</keyword>
<dbReference type="CDD" id="cd00156">
    <property type="entry name" value="REC"/>
    <property type="match status" value="1"/>
</dbReference>
<dbReference type="SUPFAM" id="SSF55785">
    <property type="entry name" value="PYP-like sensor domain (PAS domain)"/>
    <property type="match status" value="6"/>
</dbReference>
<evidence type="ECO:0000259" key="10">
    <source>
        <dbReference type="PROSITE" id="PS50046"/>
    </source>
</evidence>
<dbReference type="InterPro" id="IPR036097">
    <property type="entry name" value="HisK_dim/P_sf"/>
</dbReference>
<evidence type="ECO:0000259" key="12">
    <source>
        <dbReference type="PROSITE" id="PS50110"/>
    </source>
</evidence>
<dbReference type="InterPro" id="IPR000014">
    <property type="entry name" value="PAS"/>
</dbReference>
<dbReference type="PRINTS" id="PR00344">
    <property type="entry name" value="BCTRLSENSOR"/>
</dbReference>
<evidence type="ECO:0000259" key="14">
    <source>
        <dbReference type="PROSITE" id="PS50113"/>
    </source>
</evidence>
<dbReference type="InterPro" id="IPR005467">
    <property type="entry name" value="His_kinase_dom"/>
</dbReference>
<dbReference type="InterPro" id="IPR003018">
    <property type="entry name" value="GAF"/>
</dbReference>
<evidence type="ECO:0000259" key="11">
    <source>
        <dbReference type="PROSITE" id="PS50109"/>
    </source>
</evidence>
<keyword evidence="16" id="KW-1185">Reference proteome</keyword>
<evidence type="ECO:0000313" key="16">
    <source>
        <dbReference type="Proteomes" id="UP001301728"/>
    </source>
</evidence>
<dbReference type="PROSITE" id="PS50109">
    <property type="entry name" value="HIS_KIN"/>
    <property type="match status" value="1"/>
</dbReference>
<evidence type="ECO:0000259" key="13">
    <source>
        <dbReference type="PROSITE" id="PS50112"/>
    </source>
</evidence>
<dbReference type="CDD" id="cd00082">
    <property type="entry name" value="HisKA"/>
    <property type="match status" value="1"/>
</dbReference>
<evidence type="ECO:0000313" key="15">
    <source>
        <dbReference type="EMBL" id="MEA5518215.1"/>
    </source>
</evidence>
<dbReference type="PROSITE" id="PS50046">
    <property type="entry name" value="PHYTOCHROME_2"/>
    <property type="match status" value="1"/>
</dbReference>
<gene>
    <name evidence="15" type="ORF">VB854_04540</name>
</gene>
<dbReference type="SMART" id="SM00388">
    <property type="entry name" value="HisKA"/>
    <property type="match status" value="1"/>
</dbReference>
<organism evidence="15 16">
    <name type="scientific">Limnoraphis robusta CCNP1315</name>
    <dbReference type="NCBI Taxonomy" id="3110306"/>
    <lineage>
        <taxon>Bacteria</taxon>
        <taxon>Bacillati</taxon>
        <taxon>Cyanobacteriota</taxon>
        <taxon>Cyanophyceae</taxon>
        <taxon>Oscillatoriophycideae</taxon>
        <taxon>Oscillatoriales</taxon>
        <taxon>Sirenicapillariaceae</taxon>
        <taxon>Limnoraphis</taxon>
    </lineage>
</organism>
<dbReference type="Gene3D" id="3.40.50.2300">
    <property type="match status" value="2"/>
</dbReference>
<comment type="caution">
    <text evidence="8">Lacks conserved residue(s) required for the propagation of feature annotation.</text>
</comment>
<feature type="domain" description="PAC" evidence="14">
    <location>
        <begin position="521"/>
        <end position="573"/>
    </location>
</feature>
<evidence type="ECO:0000256" key="9">
    <source>
        <dbReference type="SAM" id="Coils"/>
    </source>
</evidence>
<evidence type="ECO:0000256" key="1">
    <source>
        <dbReference type="ARBA" id="ARBA00000085"/>
    </source>
</evidence>
<feature type="domain" description="Histidine kinase" evidence="11">
    <location>
        <begin position="1273"/>
        <end position="1494"/>
    </location>
</feature>
<dbReference type="SUPFAM" id="SSF47384">
    <property type="entry name" value="Homodimeric domain of signal transducing histidine kinase"/>
    <property type="match status" value="1"/>
</dbReference>
<dbReference type="InterPro" id="IPR004358">
    <property type="entry name" value="Sig_transdc_His_kin-like_C"/>
</dbReference>
<feature type="domain" description="PAC" evidence="14">
    <location>
        <begin position="393"/>
        <end position="445"/>
    </location>
</feature>
<dbReference type="EMBL" id="JAYGHT010000008">
    <property type="protein sequence ID" value="MEA5518215.1"/>
    <property type="molecule type" value="Genomic_DNA"/>
</dbReference>
<feature type="domain" description="PAC" evidence="14">
    <location>
        <begin position="1208"/>
        <end position="1255"/>
    </location>
</feature>
<dbReference type="InterPro" id="IPR003661">
    <property type="entry name" value="HisK_dim/P_dom"/>
</dbReference>
<keyword evidence="6" id="KW-0418">Kinase</keyword>
<feature type="domain" description="Phytochrome chromophore attachment site" evidence="10">
    <location>
        <begin position="155"/>
        <end position="289"/>
    </location>
</feature>
<dbReference type="SUPFAM" id="SSF55781">
    <property type="entry name" value="GAF domain-like"/>
    <property type="match status" value="2"/>
</dbReference>
<name>A0ABU5TTK0_9CYAN</name>
<dbReference type="Pfam" id="PF13426">
    <property type="entry name" value="PAS_9"/>
    <property type="match status" value="3"/>
</dbReference>
<dbReference type="SMART" id="SM00387">
    <property type="entry name" value="HATPase_c"/>
    <property type="match status" value="1"/>
</dbReference>
<dbReference type="Proteomes" id="UP001301728">
    <property type="component" value="Unassembled WGS sequence"/>
</dbReference>
<dbReference type="InterPro" id="IPR035965">
    <property type="entry name" value="PAS-like_dom_sf"/>
</dbReference>
<dbReference type="InterPro" id="IPR001610">
    <property type="entry name" value="PAC"/>
</dbReference>
<dbReference type="CDD" id="cd00130">
    <property type="entry name" value="PAS"/>
    <property type="match status" value="4"/>
</dbReference>
<dbReference type="SMART" id="SM00448">
    <property type="entry name" value="REC"/>
    <property type="match status" value="1"/>
</dbReference>
<dbReference type="Pfam" id="PF08448">
    <property type="entry name" value="PAS_4"/>
    <property type="match status" value="3"/>
</dbReference>
<evidence type="ECO:0000256" key="3">
    <source>
        <dbReference type="ARBA" id="ARBA00012438"/>
    </source>
</evidence>
<dbReference type="NCBIfam" id="TIGR00229">
    <property type="entry name" value="sensory_box"/>
    <property type="match status" value="5"/>
</dbReference>
<dbReference type="Pfam" id="PF00512">
    <property type="entry name" value="HisKA"/>
    <property type="match status" value="1"/>
</dbReference>
<dbReference type="Gene3D" id="1.10.287.130">
    <property type="match status" value="1"/>
</dbReference>
<dbReference type="RefSeq" id="WP_323220061.1">
    <property type="nucleotide sequence ID" value="NZ_JAYGHT010000008.1"/>
</dbReference>
<dbReference type="CDD" id="cd17546">
    <property type="entry name" value="REC_hyHK_CKI1_RcsC-like"/>
    <property type="match status" value="1"/>
</dbReference>
<evidence type="ECO:0000256" key="4">
    <source>
        <dbReference type="ARBA" id="ARBA00022553"/>
    </source>
</evidence>
<feature type="coiled-coil region" evidence="9">
    <location>
        <begin position="1243"/>
        <end position="1273"/>
    </location>
</feature>
<feature type="domain" description="Response regulatory" evidence="12">
    <location>
        <begin position="1539"/>
        <end position="1655"/>
    </location>
</feature>
<dbReference type="SUPFAM" id="SSF52172">
    <property type="entry name" value="CheY-like"/>
    <property type="match status" value="2"/>
</dbReference>
<dbReference type="InterPro" id="IPR029016">
    <property type="entry name" value="GAF-like_dom_sf"/>
</dbReference>
<dbReference type="Gene3D" id="3.30.565.10">
    <property type="entry name" value="Histidine kinase-like ATPase, C-terminal domain"/>
    <property type="match status" value="1"/>
</dbReference>
<dbReference type="Gene3D" id="3.30.450.20">
    <property type="entry name" value="PAS domain"/>
    <property type="match status" value="6"/>
</dbReference>
<dbReference type="Pfam" id="PF00072">
    <property type="entry name" value="Response_reg"/>
    <property type="match status" value="1"/>
</dbReference>
<comment type="caution">
    <text evidence="15">The sequence shown here is derived from an EMBL/GenBank/DDBJ whole genome shotgun (WGS) entry which is preliminary data.</text>
</comment>
<dbReference type="SUPFAM" id="SSF55874">
    <property type="entry name" value="ATPase domain of HSP90 chaperone/DNA topoisomerase II/histidine kinase"/>
    <property type="match status" value="1"/>
</dbReference>
<evidence type="ECO:0000256" key="7">
    <source>
        <dbReference type="ARBA" id="ARBA00023012"/>
    </source>
</evidence>
<feature type="coiled-coil region" evidence="9">
    <location>
        <begin position="677"/>
        <end position="715"/>
    </location>
</feature>
<dbReference type="InterPro" id="IPR016132">
    <property type="entry name" value="Phyto_chromo_attachment"/>
</dbReference>
<dbReference type="PROSITE" id="PS50112">
    <property type="entry name" value="PAS"/>
    <property type="match status" value="3"/>
</dbReference>
<keyword evidence="9" id="KW-0175">Coiled coil</keyword>
<dbReference type="PANTHER" id="PTHR43047">
    <property type="entry name" value="TWO-COMPONENT HISTIDINE PROTEIN KINASE"/>
    <property type="match status" value="1"/>
</dbReference>
<dbReference type="Pfam" id="PF01590">
    <property type="entry name" value="GAF"/>
    <property type="match status" value="2"/>
</dbReference>
<dbReference type="EC" id="2.7.13.3" evidence="3"/>
<feature type="domain" description="Response regulatory" evidence="12">
    <location>
        <begin position="7"/>
        <end position="128"/>
    </location>
</feature>
<feature type="domain" description="PAS" evidence="13">
    <location>
        <begin position="715"/>
        <end position="786"/>
    </location>
</feature>
<feature type="domain" description="PAS" evidence="13">
    <location>
        <begin position="837"/>
        <end position="879"/>
    </location>
</feature>
<evidence type="ECO:0000256" key="5">
    <source>
        <dbReference type="ARBA" id="ARBA00022679"/>
    </source>
</evidence>
<dbReference type="Pfam" id="PF02518">
    <property type="entry name" value="HATPase_c"/>
    <property type="match status" value="1"/>
</dbReference>
<feature type="modified residue" description="4-aspartylphosphate" evidence="8">
    <location>
        <position position="1588"/>
    </location>
</feature>
<sequence length="1658" mass="189068">MNNAQTIILVIDHSLRDLETYRDYITQNTTPNINPQQILLAETIEKGLQYCQQIQPDVILLNTQLDDFDSLGFIQDLQRLKLNIPIILLPNFQQEETEIKAIEPHFYDNYLQEKISLFTQDHTINQIFFNPKYPLDIKYNQLIKTVNKRIHQGLNLETLLQTTVNDIRQIIQCDRVLLTQFQPNKKHKITSFSGDLKVSNIIEYEFEYIPEKQVIPNIYQTGLTPSQIQQFEQNQVKAYLAVPILINSDGQDKTTPQTETWGLLIAHQCNNFRAWEAEDIKLFEQLSISISIAIEKNQLRQQIKTLNSQLEAKTKERDQQFQAIFNNTFQCTGLLTPEGILLDVNQTALDFGGLKHEDVVNRPFWETHWWTISTETQHQLRQSIAKAALGESISYEVDVLVAGGKIATIDFSLRPLQDETGSVILIIAEGRDISDRVEVKRALQENQILLQSVLDCIPQAVFWKDKIGKFLGCNYQCSVDAGLPRSQEIIGKTDYDMPWKNEAIFYRADDYQVMKSGEAKLDIEEPMTKIGNISRLLRTHKMPLRNADGEIIGVVGTYEDITERKQAEIALRRSEARYQMLVNNFPNGAVMMFDHDLEYILVGGLGLAEVGLSKEYLEGKTIWEVLPIQTCKLLEPLYRRTLAGEEFVAELPFADRLFLVYFLPIIDQGIVQAGVVLSQDITQRKQAEQKLQQLNQELEARVQQRTADLQTEIAERTRLLNILEASLNEIYIFDAETLKFQYANQGALRNLGYSLEQLQQMTAINLQPQLTREQFQQLINPLLNHQQKKTVFRAAYQRSNGSSYPVEVHFQLIEHQQERLFLAVALDITQRQQTEDRLRLVEFALDNARESIFIVEQEGEIVYVNKTACENLGYSSAELSNLNIWQIDQNLNAPPDWQPFCEHLKQQKSLLLESTHRTQTGENIPVEITLTELNFDGIPYFCEIARDIRERKQAEADLKKRDNYLTALVEVQRQLLCAASQSDLYKLVLSILGQAADVSQVYVFEHCYDEFNHPYLYYMSHWSAPDAASKLNRSVLQQLYDTPCFSTWVEQLAQGEAICQSLDDMTPMQRQILEPTGIFTILLFPLIVRGEFFGFIGFDNDGDTRQWDKIEINLLKAAVSAIAIVTERQLAQEQLQRQLTAIEAASEGIAIVNPLGDYIYLNKAHLDLFGYTETTELLGRNWQSLYSQEEGDRINREVIPQLMENGYSRSEALAIRKDGSTFLEEFSLTLTNSGEFVCVCRDITERKRAEEELRRTNAQLERATRLKDEFMANMSHELRTPLYSILGVSEVLQDCVYGAINPQQLRSLATIEQSGQHLLELINEILDLSKIESGKMELKLTAVEINQLCQSSLSFVKPQADKKNLQLCFIPAPVPVTLEVDKRRIRQVLINLLSNAVKFTPEGGNILLKVEIDPDNCCLHLSVIDTGIGIAPEDQQHLFEPFVQIDSSLSRRYSGTGLGLALVRQITQMHAGIVSLKSEVGRGSTFTVTLPWNSHWGCMLDEDALTSQADWLDKLTPASSSTSSSELNQLKPPSGVSPVILIAEDHRANAETVGDYLETRGYRIIFAENGIEAVQYAQQYQPKIIIMDIQMPELDGLEAMRQIRAYPDTAKIPIIALTALVTVQDREQCLQAGANDYMSKPVSLKQLSDKIRERLNLQ</sequence>
<dbReference type="Gene3D" id="3.30.450.40">
    <property type="match status" value="2"/>
</dbReference>
<comment type="similarity">
    <text evidence="2">In the N-terminal section; belongs to the phytochrome family.</text>
</comment>
<dbReference type="PROSITE" id="PS50113">
    <property type="entry name" value="PAC"/>
    <property type="match status" value="4"/>
</dbReference>
<feature type="domain" description="PAC" evidence="14">
    <location>
        <begin position="790"/>
        <end position="840"/>
    </location>
</feature>
<accession>A0ABU5TTK0</accession>
<reference evidence="15 16" key="1">
    <citation type="submission" date="2023-12" db="EMBL/GenBank/DDBJ databases">
        <title>Baltic Sea Cyanobacteria.</title>
        <authorList>
            <person name="Delbaje E."/>
            <person name="Fewer D.P."/>
            <person name="Shishido T.K."/>
        </authorList>
    </citation>
    <scope>NUCLEOTIDE SEQUENCE [LARGE SCALE GENOMIC DNA]</scope>
    <source>
        <strain evidence="15 16">CCNP 1315</strain>
    </source>
</reference>
<dbReference type="InterPro" id="IPR001789">
    <property type="entry name" value="Sig_transdc_resp-reg_receiver"/>
</dbReference>
<evidence type="ECO:0000256" key="8">
    <source>
        <dbReference type="PROSITE-ProRule" id="PRU00169"/>
    </source>
</evidence>
<dbReference type="PANTHER" id="PTHR43047:SF63">
    <property type="entry name" value="HISTIDINE KINASE"/>
    <property type="match status" value="1"/>
</dbReference>
<dbReference type="InterPro" id="IPR003594">
    <property type="entry name" value="HATPase_dom"/>
</dbReference>
<dbReference type="PROSITE" id="PS50110">
    <property type="entry name" value="RESPONSE_REGULATORY"/>
    <property type="match status" value="2"/>
</dbReference>
<dbReference type="InterPro" id="IPR036890">
    <property type="entry name" value="HATPase_C_sf"/>
</dbReference>
<dbReference type="SMART" id="SM00065">
    <property type="entry name" value="GAF"/>
    <property type="match status" value="2"/>
</dbReference>
<comment type="catalytic activity">
    <reaction evidence="1">
        <text>ATP + protein L-histidine = ADP + protein N-phospho-L-histidine.</text>
        <dbReference type="EC" id="2.7.13.3"/>
    </reaction>
</comment>
<proteinExistence type="inferred from homology"/>
<evidence type="ECO:0000256" key="2">
    <source>
        <dbReference type="ARBA" id="ARBA00006402"/>
    </source>
</evidence>
<dbReference type="SMART" id="SM00091">
    <property type="entry name" value="PAS"/>
    <property type="match status" value="5"/>
</dbReference>
<feature type="domain" description="PAS" evidence="13">
    <location>
        <begin position="1134"/>
        <end position="1206"/>
    </location>
</feature>
<protein>
    <recommendedName>
        <fullName evidence="3">histidine kinase</fullName>
        <ecNumber evidence="3">2.7.13.3</ecNumber>
    </recommendedName>
</protein>
<evidence type="ECO:0000256" key="6">
    <source>
        <dbReference type="ARBA" id="ARBA00022777"/>
    </source>
</evidence>
<dbReference type="InterPro" id="IPR000700">
    <property type="entry name" value="PAS-assoc_C"/>
</dbReference>
<keyword evidence="7" id="KW-0902">Two-component regulatory system</keyword>
<dbReference type="SMART" id="SM00086">
    <property type="entry name" value="PAC"/>
    <property type="match status" value="4"/>
</dbReference>
<keyword evidence="5" id="KW-0808">Transferase</keyword>
<dbReference type="CDD" id="cd16922">
    <property type="entry name" value="HATPase_EvgS-ArcB-TorS-like"/>
    <property type="match status" value="1"/>
</dbReference>
<dbReference type="InterPro" id="IPR013656">
    <property type="entry name" value="PAS_4"/>
</dbReference>